<organism evidence="3 4">
    <name type="scientific">Flemingia macrophylla</name>
    <dbReference type="NCBI Taxonomy" id="520843"/>
    <lineage>
        <taxon>Eukaryota</taxon>
        <taxon>Viridiplantae</taxon>
        <taxon>Streptophyta</taxon>
        <taxon>Embryophyta</taxon>
        <taxon>Tracheophyta</taxon>
        <taxon>Spermatophyta</taxon>
        <taxon>Magnoliopsida</taxon>
        <taxon>eudicotyledons</taxon>
        <taxon>Gunneridae</taxon>
        <taxon>Pentapetalae</taxon>
        <taxon>rosids</taxon>
        <taxon>fabids</taxon>
        <taxon>Fabales</taxon>
        <taxon>Fabaceae</taxon>
        <taxon>Papilionoideae</taxon>
        <taxon>50 kb inversion clade</taxon>
        <taxon>NPAAA clade</taxon>
        <taxon>indigoferoid/millettioid clade</taxon>
        <taxon>Phaseoleae</taxon>
        <taxon>Flemingia</taxon>
    </lineage>
</organism>
<name>A0ABD1LGB4_9FABA</name>
<gene>
    <name evidence="3" type="ORF">Fmac_026964</name>
</gene>
<feature type="coiled-coil region" evidence="1">
    <location>
        <begin position="56"/>
        <end position="87"/>
    </location>
</feature>
<evidence type="ECO:0000313" key="4">
    <source>
        <dbReference type="Proteomes" id="UP001603857"/>
    </source>
</evidence>
<accession>A0ABD1LGB4</accession>
<comment type="caution">
    <text evidence="3">The sequence shown here is derived from an EMBL/GenBank/DDBJ whole genome shotgun (WGS) entry which is preliminary data.</text>
</comment>
<proteinExistence type="predicted"/>
<evidence type="ECO:0000313" key="3">
    <source>
        <dbReference type="EMBL" id="KAL2322585.1"/>
    </source>
</evidence>
<evidence type="ECO:0000256" key="1">
    <source>
        <dbReference type="SAM" id="Coils"/>
    </source>
</evidence>
<dbReference type="Proteomes" id="UP001603857">
    <property type="component" value="Unassembled WGS sequence"/>
</dbReference>
<dbReference type="EMBL" id="JBGMDY010000009">
    <property type="protein sequence ID" value="KAL2322585.1"/>
    <property type="molecule type" value="Genomic_DNA"/>
</dbReference>
<reference evidence="3 4" key="1">
    <citation type="submission" date="2024-08" db="EMBL/GenBank/DDBJ databases">
        <title>Insights into the chromosomal genome structure of Flemingia macrophylla.</title>
        <authorList>
            <person name="Ding Y."/>
            <person name="Zhao Y."/>
            <person name="Bi W."/>
            <person name="Wu M."/>
            <person name="Zhao G."/>
            <person name="Gong Y."/>
            <person name="Li W."/>
            <person name="Zhang P."/>
        </authorList>
    </citation>
    <scope>NUCLEOTIDE SEQUENCE [LARGE SCALE GENOMIC DNA]</scope>
    <source>
        <strain evidence="3">DYQJB</strain>
        <tissue evidence="3">Leaf</tissue>
    </source>
</reference>
<dbReference type="AlphaFoldDB" id="A0ABD1LGB4"/>
<keyword evidence="1" id="KW-0175">Coiled coil</keyword>
<feature type="region of interest" description="Disordered" evidence="2">
    <location>
        <begin position="220"/>
        <end position="279"/>
    </location>
</feature>
<feature type="compositionally biased region" description="Polar residues" evidence="2">
    <location>
        <begin position="269"/>
        <end position="279"/>
    </location>
</feature>
<protein>
    <submittedName>
        <fullName evidence="3">Uncharacterized protein</fullName>
    </submittedName>
</protein>
<evidence type="ECO:0000256" key="2">
    <source>
        <dbReference type="SAM" id="MobiDB-lite"/>
    </source>
</evidence>
<sequence>MSRVFHTQSEVLTRHVGEAEDELYKHHNPPLGFASEDVINIAEIGGMSLSGRIYTLKTLQADASKEKNMVEEKEEELEEKVDEFLKSGKQPPLSYSKYLYGLIHLQRAFNAQTDISILKELKKTGKATSSIDRDAQSQGKKELWSLELLGEAIDPHPTLSIGIADKIGIELSLVHVNRRNAANFRSSANETKDSRVSVDVNVGVRHSVVEMAVKFVGQWLPPPLSCENNSPLPPRRRRRPTLNTPPTHHENGAPSTPPRQRRSMEDTLPTRNKNGATLR</sequence>
<keyword evidence="4" id="KW-1185">Reference proteome</keyword>